<dbReference type="PANTHER" id="PTHR20992:SF9">
    <property type="entry name" value="AT15442P-RELATED"/>
    <property type="match status" value="1"/>
</dbReference>
<dbReference type="Proteomes" id="UP001183226">
    <property type="component" value="Unassembled WGS sequence"/>
</dbReference>
<feature type="transmembrane region" description="Helical" evidence="1">
    <location>
        <begin position="256"/>
        <end position="279"/>
    </location>
</feature>
<comment type="caution">
    <text evidence="2">The sequence shown here is derived from an EMBL/GenBank/DDBJ whole genome shotgun (WGS) entry which is preliminary data.</text>
</comment>
<feature type="transmembrane region" description="Helical" evidence="1">
    <location>
        <begin position="185"/>
        <end position="209"/>
    </location>
</feature>
<keyword evidence="1" id="KW-1133">Transmembrane helix</keyword>
<evidence type="ECO:0000256" key="1">
    <source>
        <dbReference type="SAM" id="Phobius"/>
    </source>
</evidence>
<dbReference type="Pfam" id="PF04087">
    <property type="entry name" value="DUF389"/>
    <property type="match status" value="1"/>
</dbReference>
<dbReference type="InterPro" id="IPR005240">
    <property type="entry name" value="DUF389"/>
</dbReference>
<sequence length="326" mass="34524">MFGKGWKGRELLHLRVISPHDRTDDVLEVLKGQVGVAHVVVFEKAAVQPEGDAVEADLARECVDDVLLQLSKLDIDHTGAITLEALETTLSDSADTARADAPGHGHEAVVWEELISRADDDSHLNWVYLTFLTLGLMIAAVGVVTNSPVTVVGAMAVAPDFGPLAAFGVGLIGRRWDLVRQSAGTTAVGFGVAMAITTVFMLVLEWTGLVTIRASGLSNQSQVDFIYEVGPFSLIVALLAGAAGMLSLLSAKSSALVGVFISVTTVPAASYAVVAATLLDWGRAIQSIEQLVVNLVGIMIAATVVLAVRTRREHRNGEQGRPLSQR</sequence>
<protein>
    <submittedName>
        <fullName evidence="2">DUF389 domain-containing protein</fullName>
    </submittedName>
</protein>
<name>A0ABU2KRP6_9ACTN</name>
<dbReference type="EMBL" id="JAVREK010000005">
    <property type="protein sequence ID" value="MDT0301923.1"/>
    <property type="molecule type" value="Genomic_DNA"/>
</dbReference>
<accession>A0ABU2KRP6</accession>
<proteinExistence type="predicted"/>
<keyword evidence="3" id="KW-1185">Reference proteome</keyword>
<feature type="transmembrane region" description="Helical" evidence="1">
    <location>
        <begin position="151"/>
        <end position="173"/>
    </location>
</feature>
<organism evidence="2 3">
    <name type="scientific">Streptomonospora wellingtoniae</name>
    <dbReference type="NCBI Taxonomy" id="3075544"/>
    <lineage>
        <taxon>Bacteria</taxon>
        <taxon>Bacillati</taxon>
        <taxon>Actinomycetota</taxon>
        <taxon>Actinomycetes</taxon>
        <taxon>Streptosporangiales</taxon>
        <taxon>Nocardiopsidaceae</taxon>
        <taxon>Streptomonospora</taxon>
    </lineage>
</organism>
<dbReference type="RefSeq" id="WP_311544395.1">
    <property type="nucleotide sequence ID" value="NZ_JAVREK010000005.1"/>
</dbReference>
<reference evidence="3" key="1">
    <citation type="submission" date="2023-07" db="EMBL/GenBank/DDBJ databases">
        <title>30 novel species of actinomycetes from the DSMZ collection.</title>
        <authorList>
            <person name="Nouioui I."/>
        </authorList>
    </citation>
    <scope>NUCLEOTIDE SEQUENCE [LARGE SCALE GENOMIC DNA]</scope>
    <source>
        <strain evidence="3">DSM 45055</strain>
    </source>
</reference>
<gene>
    <name evidence="2" type="ORF">RM446_07325</name>
</gene>
<feature type="transmembrane region" description="Helical" evidence="1">
    <location>
        <begin position="291"/>
        <end position="308"/>
    </location>
</feature>
<evidence type="ECO:0000313" key="2">
    <source>
        <dbReference type="EMBL" id="MDT0301923.1"/>
    </source>
</evidence>
<feature type="transmembrane region" description="Helical" evidence="1">
    <location>
        <begin position="126"/>
        <end position="145"/>
    </location>
</feature>
<evidence type="ECO:0000313" key="3">
    <source>
        <dbReference type="Proteomes" id="UP001183226"/>
    </source>
</evidence>
<keyword evidence="1" id="KW-0472">Membrane</keyword>
<dbReference type="PANTHER" id="PTHR20992">
    <property type="entry name" value="AT15442P-RELATED"/>
    <property type="match status" value="1"/>
</dbReference>
<keyword evidence="1" id="KW-0812">Transmembrane</keyword>
<feature type="transmembrane region" description="Helical" evidence="1">
    <location>
        <begin position="229"/>
        <end position="249"/>
    </location>
</feature>